<name>A0A6J4P5S9_9ACTN</name>
<feature type="region of interest" description="Disordered" evidence="1">
    <location>
        <begin position="23"/>
        <end position="152"/>
    </location>
</feature>
<feature type="compositionally biased region" description="Basic and acidic residues" evidence="1">
    <location>
        <begin position="73"/>
        <end position="100"/>
    </location>
</feature>
<evidence type="ECO:0000256" key="1">
    <source>
        <dbReference type="SAM" id="MobiDB-lite"/>
    </source>
</evidence>
<feature type="non-terminal residue" evidence="2">
    <location>
        <position position="1"/>
    </location>
</feature>
<evidence type="ECO:0000313" key="2">
    <source>
        <dbReference type="EMBL" id="CAA9406906.1"/>
    </source>
</evidence>
<protein>
    <submittedName>
        <fullName evidence="2">Uncharacterized protein</fullName>
    </submittedName>
</protein>
<feature type="compositionally biased region" description="Basic residues" evidence="1">
    <location>
        <begin position="62"/>
        <end position="72"/>
    </location>
</feature>
<reference evidence="2" key="1">
    <citation type="submission" date="2020-02" db="EMBL/GenBank/DDBJ databases">
        <authorList>
            <person name="Meier V. D."/>
        </authorList>
    </citation>
    <scope>NUCLEOTIDE SEQUENCE</scope>
    <source>
        <strain evidence="2">AVDCRST_MAG78</strain>
    </source>
</reference>
<sequence>GHPLRPTHWFRGLVPLRGGKARLHERGRGVSGVGGDRVGERRRRPRGRARAGRETPFESQRHHPRRGRLHPGRRLDGRGFEDDDRRKRATGDDRDQDKLPRAGQAGYAYLDGAGAQGRQAAGHRRGRGRPGGRGRRRDRGACHGHLHPRRRL</sequence>
<proteinExistence type="predicted"/>
<dbReference type="AlphaFoldDB" id="A0A6J4P5S9"/>
<feature type="compositionally biased region" description="Basic and acidic residues" evidence="1">
    <location>
        <begin position="51"/>
        <end position="61"/>
    </location>
</feature>
<dbReference type="EMBL" id="CADCVB010000008">
    <property type="protein sequence ID" value="CAA9406906.1"/>
    <property type="molecule type" value="Genomic_DNA"/>
</dbReference>
<feature type="compositionally biased region" description="Basic residues" evidence="1">
    <location>
        <begin position="40"/>
        <end position="50"/>
    </location>
</feature>
<accession>A0A6J4P5S9</accession>
<feature type="non-terminal residue" evidence="2">
    <location>
        <position position="152"/>
    </location>
</feature>
<gene>
    <name evidence="2" type="ORF">AVDCRST_MAG78-152</name>
</gene>
<organism evidence="2">
    <name type="scientific">uncultured Rubrobacteraceae bacterium</name>
    <dbReference type="NCBI Taxonomy" id="349277"/>
    <lineage>
        <taxon>Bacteria</taxon>
        <taxon>Bacillati</taxon>
        <taxon>Actinomycetota</taxon>
        <taxon>Rubrobacteria</taxon>
        <taxon>Rubrobacterales</taxon>
        <taxon>Rubrobacteraceae</taxon>
        <taxon>environmental samples</taxon>
    </lineage>
</organism>
<feature type="compositionally biased region" description="Basic residues" evidence="1">
    <location>
        <begin position="121"/>
        <end position="152"/>
    </location>
</feature>